<name>A0A072TDA6_MEDTR</name>
<reference evidence="1 3" key="1">
    <citation type="journal article" date="2011" name="Nature">
        <title>The Medicago genome provides insight into the evolution of rhizobial symbioses.</title>
        <authorList>
            <person name="Young N.D."/>
            <person name="Debelle F."/>
            <person name="Oldroyd G.E."/>
            <person name="Geurts R."/>
            <person name="Cannon S.B."/>
            <person name="Udvardi M.K."/>
            <person name="Benedito V.A."/>
            <person name="Mayer K.F."/>
            <person name="Gouzy J."/>
            <person name="Schoof H."/>
            <person name="Van de Peer Y."/>
            <person name="Proost S."/>
            <person name="Cook D.R."/>
            <person name="Meyers B.C."/>
            <person name="Spannagl M."/>
            <person name="Cheung F."/>
            <person name="De Mita S."/>
            <person name="Krishnakumar V."/>
            <person name="Gundlach H."/>
            <person name="Zhou S."/>
            <person name="Mudge J."/>
            <person name="Bharti A.K."/>
            <person name="Murray J.D."/>
            <person name="Naoumkina M.A."/>
            <person name="Rosen B."/>
            <person name="Silverstein K.A."/>
            <person name="Tang H."/>
            <person name="Rombauts S."/>
            <person name="Zhao P.X."/>
            <person name="Zhou P."/>
            <person name="Barbe V."/>
            <person name="Bardou P."/>
            <person name="Bechner M."/>
            <person name="Bellec A."/>
            <person name="Berger A."/>
            <person name="Berges H."/>
            <person name="Bidwell S."/>
            <person name="Bisseling T."/>
            <person name="Choisne N."/>
            <person name="Couloux A."/>
            <person name="Denny R."/>
            <person name="Deshpande S."/>
            <person name="Dai X."/>
            <person name="Doyle J.J."/>
            <person name="Dudez A.M."/>
            <person name="Farmer A.D."/>
            <person name="Fouteau S."/>
            <person name="Franken C."/>
            <person name="Gibelin C."/>
            <person name="Gish J."/>
            <person name="Goldstein S."/>
            <person name="Gonzalez A.J."/>
            <person name="Green P.J."/>
            <person name="Hallab A."/>
            <person name="Hartog M."/>
            <person name="Hua A."/>
            <person name="Humphray S.J."/>
            <person name="Jeong D.H."/>
            <person name="Jing Y."/>
            <person name="Jocker A."/>
            <person name="Kenton S.M."/>
            <person name="Kim D.J."/>
            <person name="Klee K."/>
            <person name="Lai H."/>
            <person name="Lang C."/>
            <person name="Lin S."/>
            <person name="Macmil S.L."/>
            <person name="Magdelenat G."/>
            <person name="Matthews L."/>
            <person name="McCorrison J."/>
            <person name="Monaghan E.L."/>
            <person name="Mun J.H."/>
            <person name="Najar F.Z."/>
            <person name="Nicholson C."/>
            <person name="Noirot C."/>
            <person name="O'Bleness M."/>
            <person name="Paule C.R."/>
            <person name="Poulain J."/>
            <person name="Prion F."/>
            <person name="Qin B."/>
            <person name="Qu C."/>
            <person name="Retzel E.F."/>
            <person name="Riddle C."/>
            <person name="Sallet E."/>
            <person name="Samain S."/>
            <person name="Samson N."/>
            <person name="Sanders I."/>
            <person name="Saurat O."/>
            <person name="Scarpelli C."/>
            <person name="Schiex T."/>
            <person name="Segurens B."/>
            <person name="Severin A.J."/>
            <person name="Sherrier D.J."/>
            <person name="Shi R."/>
            <person name="Sims S."/>
            <person name="Singer S.R."/>
            <person name="Sinharoy S."/>
            <person name="Sterck L."/>
            <person name="Viollet A."/>
            <person name="Wang B.B."/>
            <person name="Wang K."/>
            <person name="Wang M."/>
            <person name="Wang X."/>
            <person name="Warfsmann J."/>
            <person name="Weissenbach J."/>
            <person name="White D.D."/>
            <person name="White J.D."/>
            <person name="Wiley G.B."/>
            <person name="Wincker P."/>
            <person name="Xing Y."/>
            <person name="Yang L."/>
            <person name="Yao Z."/>
            <person name="Ying F."/>
            <person name="Zhai J."/>
            <person name="Zhou L."/>
            <person name="Zuber A."/>
            <person name="Denarie J."/>
            <person name="Dixon R.A."/>
            <person name="May G.D."/>
            <person name="Schwartz D.C."/>
            <person name="Rogers J."/>
            <person name="Quetier F."/>
            <person name="Town C.D."/>
            <person name="Roe B.A."/>
        </authorList>
    </citation>
    <scope>NUCLEOTIDE SEQUENCE [LARGE SCALE GENOMIC DNA]</scope>
    <source>
        <strain evidence="1">A17</strain>
        <strain evidence="2 3">cv. Jemalong A17</strain>
    </source>
</reference>
<evidence type="ECO:0000313" key="2">
    <source>
        <dbReference type="EnsemblPlants" id="KEH15534"/>
    </source>
</evidence>
<reference evidence="1 3" key="2">
    <citation type="journal article" date="2014" name="BMC Genomics">
        <title>An improved genome release (version Mt4.0) for the model legume Medicago truncatula.</title>
        <authorList>
            <person name="Tang H."/>
            <person name="Krishnakumar V."/>
            <person name="Bidwell S."/>
            <person name="Rosen B."/>
            <person name="Chan A."/>
            <person name="Zhou S."/>
            <person name="Gentzbittel L."/>
            <person name="Childs K.L."/>
            <person name="Yandell M."/>
            <person name="Gundlach H."/>
            <person name="Mayer K.F."/>
            <person name="Schwartz D.C."/>
            <person name="Town C.D."/>
        </authorList>
    </citation>
    <scope>GENOME REANNOTATION</scope>
    <source>
        <strain evidence="1">A17</strain>
        <strain evidence="2 3">cv. Jemalong A17</strain>
    </source>
</reference>
<accession>A0A072TDA6</accession>
<keyword evidence="3" id="KW-1185">Reference proteome</keyword>
<dbReference type="EMBL" id="KL403588">
    <property type="protein sequence ID" value="KEH15534.1"/>
    <property type="molecule type" value="Genomic_DNA"/>
</dbReference>
<reference evidence="2" key="3">
    <citation type="submission" date="2015-06" db="UniProtKB">
        <authorList>
            <consortium name="EnsemblPlants"/>
        </authorList>
    </citation>
    <scope>IDENTIFICATION</scope>
    <source>
        <strain evidence="2">cv. Jemalong A17</strain>
    </source>
</reference>
<dbReference type="HOGENOM" id="CLU_2430493_0_0_1"/>
<dbReference type="Proteomes" id="UP000002051">
    <property type="component" value="Unassembled WGS sequence"/>
</dbReference>
<sequence length="91" mass="10122">MYLDSAMVHTILINIKALGVTSLKMLQLLKKSFAPIEAIFHTDDPPVSVTSVKTDNNFLFIQTINYSTDSDTYIFASFLSFGSVLSQTLQI</sequence>
<gene>
    <name evidence="1" type="ORF">MTR_0864s0010</name>
</gene>
<evidence type="ECO:0000313" key="3">
    <source>
        <dbReference type="Proteomes" id="UP000002051"/>
    </source>
</evidence>
<organism evidence="1 3">
    <name type="scientific">Medicago truncatula</name>
    <name type="common">Barrel medic</name>
    <name type="synonym">Medicago tribuloides</name>
    <dbReference type="NCBI Taxonomy" id="3880"/>
    <lineage>
        <taxon>Eukaryota</taxon>
        <taxon>Viridiplantae</taxon>
        <taxon>Streptophyta</taxon>
        <taxon>Embryophyta</taxon>
        <taxon>Tracheophyta</taxon>
        <taxon>Spermatophyta</taxon>
        <taxon>Magnoliopsida</taxon>
        <taxon>eudicotyledons</taxon>
        <taxon>Gunneridae</taxon>
        <taxon>Pentapetalae</taxon>
        <taxon>rosids</taxon>
        <taxon>fabids</taxon>
        <taxon>Fabales</taxon>
        <taxon>Fabaceae</taxon>
        <taxon>Papilionoideae</taxon>
        <taxon>50 kb inversion clade</taxon>
        <taxon>NPAAA clade</taxon>
        <taxon>Hologalegina</taxon>
        <taxon>IRL clade</taxon>
        <taxon>Trifolieae</taxon>
        <taxon>Medicago</taxon>
    </lineage>
</organism>
<protein>
    <submittedName>
        <fullName evidence="1 2">Uncharacterized protein</fullName>
    </submittedName>
</protein>
<proteinExistence type="predicted"/>
<dbReference type="AlphaFoldDB" id="A0A072TDA6"/>
<dbReference type="EnsemblPlants" id="KEH15534">
    <property type="protein sequence ID" value="KEH15534"/>
    <property type="gene ID" value="MTR_0864s0010"/>
</dbReference>
<evidence type="ECO:0000313" key="1">
    <source>
        <dbReference type="EMBL" id="KEH15534.1"/>
    </source>
</evidence>